<comment type="caution">
    <text evidence="2">The sequence shown here is derived from an EMBL/GenBank/DDBJ whole genome shotgun (WGS) entry which is preliminary data.</text>
</comment>
<organism evidence="2 3">
    <name type="scientific">Nonomuraea salmonea</name>
    <dbReference type="NCBI Taxonomy" id="46181"/>
    <lineage>
        <taxon>Bacteria</taxon>
        <taxon>Bacillati</taxon>
        <taxon>Actinomycetota</taxon>
        <taxon>Actinomycetes</taxon>
        <taxon>Streptosporangiales</taxon>
        <taxon>Streptosporangiaceae</taxon>
        <taxon>Nonomuraea</taxon>
    </lineage>
</organism>
<gene>
    <name evidence="2" type="ORF">ACFFR3_40555</name>
</gene>
<protein>
    <submittedName>
        <fullName evidence="2">STAS domain-containing protein</fullName>
    </submittedName>
</protein>
<dbReference type="InterPro" id="IPR036513">
    <property type="entry name" value="STAS_dom_sf"/>
</dbReference>
<reference evidence="2 3" key="1">
    <citation type="submission" date="2024-09" db="EMBL/GenBank/DDBJ databases">
        <authorList>
            <person name="Sun Q."/>
            <person name="Mori K."/>
        </authorList>
    </citation>
    <scope>NUCLEOTIDE SEQUENCE [LARGE SCALE GENOMIC DNA]</scope>
    <source>
        <strain evidence="2 3">JCM 3324</strain>
    </source>
</reference>
<proteinExistence type="predicted"/>
<dbReference type="Gene3D" id="3.30.750.24">
    <property type="entry name" value="STAS domain"/>
    <property type="match status" value="1"/>
</dbReference>
<dbReference type="InterPro" id="IPR002645">
    <property type="entry name" value="STAS_dom"/>
</dbReference>
<dbReference type="SUPFAM" id="SSF52091">
    <property type="entry name" value="SpoIIaa-like"/>
    <property type="match status" value="1"/>
</dbReference>
<evidence type="ECO:0000313" key="3">
    <source>
        <dbReference type="Proteomes" id="UP001589568"/>
    </source>
</evidence>
<keyword evidence="3" id="KW-1185">Reference proteome</keyword>
<dbReference type="EMBL" id="JBHMCF010000046">
    <property type="protein sequence ID" value="MFB9475820.1"/>
    <property type="molecule type" value="Genomic_DNA"/>
</dbReference>
<dbReference type="PROSITE" id="PS50801">
    <property type="entry name" value="STAS"/>
    <property type="match status" value="1"/>
</dbReference>
<dbReference type="Proteomes" id="UP001589568">
    <property type="component" value="Unassembled WGS sequence"/>
</dbReference>
<evidence type="ECO:0000313" key="2">
    <source>
        <dbReference type="EMBL" id="MFB9475820.1"/>
    </source>
</evidence>
<sequence length="131" mass="14076">MHPSEPGIHESDPDFDIRLDRHGQVVLLSLTGRLEGVACLVLQQYLVNALVARIPPLLAVDLRSLAAIDEHGRDILRSAARHARVAEGRMIVVYGEYAAQASDDDGGEIEAAGTVEDALTDLSGTPRWPSG</sequence>
<name>A0ABV5NZS9_9ACTN</name>
<feature type="domain" description="STAS" evidence="1">
    <location>
        <begin position="15"/>
        <end position="95"/>
    </location>
</feature>
<accession>A0ABV5NZS9</accession>
<evidence type="ECO:0000259" key="1">
    <source>
        <dbReference type="PROSITE" id="PS50801"/>
    </source>
</evidence>
<dbReference type="RefSeq" id="WP_364376166.1">
    <property type="nucleotide sequence ID" value="NZ_JBHMCF010000046.1"/>
</dbReference>